<dbReference type="KEGG" id="cpyr:CYJ47_06465"/>
<gene>
    <name evidence="1" type="ORF">CYJ47_06465</name>
</gene>
<dbReference type="AlphaFoldDB" id="A0AAF0YTX9"/>
<name>A0AAF0YTX9_9CORY</name>
<protein>
    <submittedName>
        <fullName evidence="1">Uncharacterized protein</fullName>
    </submittedName>
</protein>
<dbReference type="Proteomes" id="UP000234560">
    <property type="component" value="Chromosome"/>
</dbReference>
<proteinExistence type="predicted"/>
<reference evidence="1" key="1">
    <citation type="submission" date="2017-12" db="EMBL/GenBank/DDBJ databases">
        <authorList>
            <person name="Thomas-White K."/>
            <person name="Wolfe A.J."/>
        </authorList>
    </citation>
    <scope>NUCLEOTIDE SEQUENCE</scope>
    <source>
        <strain evidence="1">UMB0763</strain>
    </source>
</reference>
<organism evidence="1 2">
    <name type="scientific">Corynebacterium pyruviciproducens</name>
    <dbReference type="NCBI Taxonomy" id="598660"/>
    <lineage>
        <taxon>Bacteria</taxon>
        <taxon>Bacillati</taxon>
        <taxon>Actinomycetota</taxon>
        <taxon>Actinomycetes</taxon>
        <taxon>Mycobacteriales</taxon>
        <taxon>Corynebacteriaceae</taxon>
        <taxon>Corynebacterium</taxon>
    </lineage>
</organism>
<sequence length="138" mass="16275">MKITEQKIRDLIENCIEDIVGLPFDTDDIADVILDNVSLDTDDLQAIEDDVKDMAWRASDDLEYHGFSFPVYAGDIESEYRRYAAWHWDYLEQWQMEANEGDLLPDLMSRIVWLYRAERAKACFMDVYDNFDLTSKED</sequence>
<reference evidence="1" key="2">
    <citation type="submission" date="2023-10" db="EMBL/GenBank/DDBJ databases">
        <authorList>
            <person name="Choi B."/>
        </authorList>
    </citation>
    <scope>NUCLEOTIDE SEQUENCE</scope>
    <source>
        <strain evidence="1">UMB0763</strain>
    </source>
</reference>
<evidence type="ECO:0000313" key="2">
    <source>
        <dbReference type="Proteomes" id="UP000234560"/>
    </source>
</evidence>
<dbReference type="EMBL" id="CP136958">
    <property type="protein sequence ID" value="WOT03392.1"/>
    <property type="molecule type" value="Genomic_DNA"/>
</dbReference>
<accession>A0AAF0YTX9</accession>
<evidence type="ECO:0000313" key="1">
    <source>
        <dbReference type="EMBL" id="WOT03392.1"/>
    </source>
</evidence>
<dbReference type="RefSeq" id="WP_101678972.1">
    <property type="nucleotide sequence ID" value="NZ_CP136958.1"/>
</dbReference>